<organism evidence="2 3">
    <name type="scientific">Adineta steineri</name>
    <dbReference type="NCBI Taxonomy" id="433720"/>
    <lineage>
        <taxon>Eukaryota</taxon>
        <taxon>Metazoa</taxon>
        <taxon>Spiralia</taxon>
        <taxon>Gnathifera</taxon>
        <taxon>Rotifera</taxon>
        <taxon>Eurotatoria</taxon>
        <taxon>Bdelloidea</taxon>
        <taxon>Adinetida</taxon>
        <taxon>Adinetidae</taxon>
        <taxon>Adineta</taxon>
    </lineage>
</organism>
<feature type="region of interest" description="Disordered" evidence="1">
    <location>
        <begin position="284"/>
        <end position="345"/>
    </location>
</feature>
<evidence type="ECO:0000256" key="1">
    <source>
        <dbReference type="SAM" id="MobiDB-lite"/>
    </source>
</evidence>
<proteinExistence type="predicted"/>
<feature type="region of interest" description="Disordered" evidence="1">
    <location>
        <begin position="1"/>
        <end position="64"/>
    </location>
</feature>
<comment type="caution">
    <text evidence="2">The sequence shown here is derived from an EMBL/GenBank/DDBJ whole genome shotgun (WGS) entry which is preliminary data.</text>
</comment>
<sequence>MSTSITSSPTSSSTTSTTSSTTSSSTSSTTSSTTSSSTSSTTSSSTSSTTSSTTTTSTSQISSTVTDSSTLVTSSLIKVRSFGTITRAGDPIVGIYNTSAGMSTGCKNGSFSSSTEMPPGAIDNLTSTKYLNFGSTGGFNIEAPAPGVDTGFYVTPTVSDNSIATALLFATANDSPNRDPITVTLEGSNSNALDTGSSWTLIYNGSTGIDPTTAPARQQYVTQQNFSNAIAYKSYRLLVTSQRGSDWAVQYSEAQIIDTTTSITNSTETISTTIESAITSSSTTTTTSSITSSTTTTTSTSTTSSTTSSSTSSTTSSSTSSTTSTTTSSTTTSSTTSTTTTSTSQISSTVTDSSALVTSSLIKVRSFGTITRAGDPIVGIYNTSAGMSTGCINGSFSSSTEMPPEAIDNLTSTKYLNFGSTGGFGIEAPAPGVDTGFYVTPTISDNSIATALLFATANDSPNRDPITVTLEGSNSNALDIGSSWTLIYSGSTGIDPTIDPGRQQYVTQQNFSNAIAYKSYRLLITSQRGSDWAVQYSEAQIIGYY</sequence>
<dbReference type="OrthoDB" id="10040253at2759"/>
<name>A0A815LI16_9BILA</name>
<dbReference type="AlphaFoldDB" id="A0A815LI16"/>
<gene>
    <name evidence="2" type="ORF">VCS650_LOCUS36860</name>
</gene>
<dbReference type="Proteomes" id="UP000663891">
    <property type="component" value="Unassembled WGS sequence"/>
</dbReference>
<protein>
    <submittedName>
        <fullName evidence="2">Uncharacterized protein</fullName>
    </submittedName>
</protein>
<evidence type="ECO:0000313" key="3">
    <source>
        <dbReference type="Proteomes" id="UP000663891"/>
    </source>
</evidence>
<reference evidence="2" key="1">
    <citation type="submission" date="2021-02" db="EMBL/GenBank/DDBJ databases">
        <authorList>
            <person name="Nowell W R."/>
        </authorList>
    </citation>
    <scope>NUCLEOTIDE SEQUENCE</scope>
</reference>
<dbReference type="EMBL" id="CAJNON010000940">
    <property type="protein sequence ID" value="CAF1407013.1"/>
    <property type="molecule type" value="Genomic_DNA"/>
</dbReference>
<accession>A0A815LI16</accession>
<evidence type="ECO:0000313" key="2">
    <source>
        <dbReference type="EMBL" id="CAF1407013.1"/>
    </source>
</evidence>